<keyword evidence="4" id="KW-1185">Reference proteome</keyword>
<dbReference type="InterPro" id="IPR025824">
    <property type="entry name" value="OB-fold_nuc-bd_dom"/>
</dbReference>
<dbReference type="CDD" id="cd04489">
    <property type="entry name" value="ExoVII_LU_OBF"/>
    <property type="match status" value="1"/>
</dbReference>
<comment type="caution">
    <text evidence="3">The sequence shown here is derived from an EMBL/GenBank/DDBJ whole genome shotgun (WGS) entry which is preliminary data.</text>
</comment>
<name>A0ABD6CEJ1_9EURY</name>
<dbReference type="EMBL" id="JBHUDJ010000008">
    <property type="protein sequence ID" value="MFD1588121.1"/>
    <property type="molecule type" value="Genomic_DNA"/>
</dbReference>
<evidence type="ECO:0000259" key="2">
    <source>
        <dbReference type="Pfam" id="PF13742"/>
    </source>
</evidence>
<dbReference type="Proteomes" id="UP001597119">
    <property type="component" value="Unassembled WGS sequence"/>
</dbReference>
<dbReference type="RefSeq" id="WP_247381773.1">
    <property type="nucleotide sequence ID" value="NZ_JALLGV010000012.1"/>
</dbReference>
<dbReference type="InterPro" id="IPR003753">
    <property type="entry name" value="Exonuc_VII_L"/>
</dbReference>
<gene>
    <name evidence="3" type="ORF">ACFR9U_14145</name>
</gene>
<dbReference type="PANTHER" id="PTHR30008:SF0">
    <property type="entry name" value="EXODEOXYRIBONUCLEASE 7 LARGE SUBUNIT"/>
    <property type="match status" value="1"/>
</dbReference>
<dbReference type="Pfam" id="PF13742">
    <property type="entry name" value="tRNA_anti_2"/>
    <property type="match status" value="1"/>
</dbReference>
<evidence type="ECO:0000313" key="4">
    <source>
        <dbReference type="Proteomes" id="UP001597119"/>
    </source>
</evidence>
<sequence length="139" mass="15255">MADGAGTDDPHDDQPTLPPDVTDDLPDDADVVTVAELSKQVETLVDTSDGLHHDYILGDISGPSESSSGHLYFTLEGENCELQCVAFNFRRSQLFDDPDDDMRALVQGDLQYYAPRGQLSSQILDYYAVGESIHAQVYT</sequence>
<accession>A0ABD6CEJ1</accession>
<organism evidence="3 4">
    <name type="scientific">Halorientalis brevis</name>
    <dbReference type="NCBI Taxonomy" id="1126241"/>
    <lineage>
        <taxon>Archaea</taxon>
        <taxon>Methanobacteriati</taxon>
        <taxon>Methanobacteriota</taxon>
        <taxon>Stenosarchaea group</taxon>
        <taxon>Halobacteria</taxon>
        <taxon>Halobacteriales</taxon>
        <taxon>Haloarculaceae</taxon>
        <taxon>Halorientalis</taxon>
    </lineage>
</organism>
<evidence type="ECO:0000256" key="1">
    <source>
        <dbReference type="SAM" id="MobiDB-lite"/>
    </source>
</evidence>
<dbReference type="AlphaFoldDB" id="A0ABD6CEJ1"/>
<evidence type="ECO:0000313" key="3">
    <source>
        <dbReference type="EMBL" id="MFD1588121.1"/>
    </source>
</evidence>
<feature type="domain" description="OB-fold nucleic acid binding" evidence="2">
    <location>
        <begin position="33"/>
        <end position="123"/>
    </location>
</feature>
<protein>
    <submittedName>
        <fullName evidence="3">Exodeoxyribonuclease VII large subunit</fullName>
    </submittedName>
</protein>
<proteinExistence type="predicted"/>
<dbReference type="PANTHER" id="PTHR30008">
    <property type="entry name" value="EXODEOXYRIBONUCLEASE 7 LARGE SUBUNIT"/>
    <property type="match status" value="1"/>
</dbReference>
<reference evidence="3 4" key="1">
    <citation type="journal article" date="2019" name="Int. J. Syst. Evol. Microbiol.">
        <title>The Global Catalogue of Microorganisms (GCM) 10K type strain sequencing project: providing services to taxonomists for standard genome sequencing and annotation.</title>
        <authorList>
            <consortium name="The Broad Institute Genomics Platform"/>
            <consortium name="The Broad Institute Genome Sequencing Center for Infectious Disease"/>
            <person name="Wu L."/>
            <person name="Ma J."/>
        </authorList>
    </citation>
    <scope>NUCLEOTIDE SEQUENCE [LARGE SCALE GENOMIC DNA]</scope>
    <source>
        <strain evidence="3 4">CGMCC 1.12125</strain>
    </source>
</reference>
<feature type="region of interest" description="Disordered" evidence="1">
    <location>
        <begin position="1"/>
        <end position="27"/>
    </location>
</feature>